<feature type="non-terminal residue" evidence="1">
    <location>
        <position position="1"/>
    </location>
</feature>
<gene>
    <name evidence="1" type="ORF">ALC56_10920</name>
</gene>
<proteinExistence type="predicted"/>
<evidence type="ECO:0000313" key="1">
    <source>
        <dbReference type="EMBL" id="KYN34952.1"/>
    </source>
</evidence>
<organism evidence="1 2">
    <name type="scientific">Trachymyrmex septentrionalis</name>
    <dbReference type="NCBI Taxonomy" id="34720"/>
    <lineage>
        <taxon>Eukaryota</taxon>
        <taxon>Metazoa</taxon>
        <taxon>Ecdysozoa</taxon>
        <taxon>Arthropoda</taxon>
        <taxon>Hexapoda</taxon>
        <taxon>Insecta</taxon>
        <taxon>Pterygota</taxon>
        <taxon>Neoptera</taxon>
        <taxon>Endopterygota</taxon>
        <taxon>Hymenoptera</taxon>
        <taxon>Apocrita</taxon>
        <taxon>Aculeata</taxon>
        <taxon>Formicoidea</taxon>
        <taxon>Formicidae</taxon>
        <taxon>Myrmicinae</taxon>
        <taxon>Trachymyrmex</taxon>
    </lineage>
</organism>
<keyword evidence="2" id="KW-1185">Reference proteome</keyword>
<accession>A0A195F456</accession>
<reference evidence="1 2" key="1">
    <citation type="submission" date="2016-03" db="EMBL/GenBank/DDBJ databases">
        <title>Trachymyrmex septentrionalis WGS genome.</title>
        <authorList>
            <person name="Nygaard S."/>
            <person name="Hu H."/>
            <person name="Boomsma J."/>
            <person name="Zhang G."/>
        </authorList>
    </citation>
    <scope>NUCLEOTIDE SEQUENCE [LARGE SCALE GENOMIC DNA]</scope>
    <source>
        <strain evidence="1">Tsep2-gDNA-1</strain>
        <tissue evidence="1">Whole body</tissue>
    </source>
</reference>
<sequence length="115" mass="13788">IYVKINDMELMALACLWIIFKQDASADKIPSVIKLHDCIILQFAQNLYINQEEHLLKYEKKVLIYFSASYMIIYKLYTETDNLFLQIALSMPNENLRDVFNKYRTFDRKNLFIHI</sequence>
<name>A0A195F456_9HYME</name>
<dbReference type="EMBL" id="KQ981855">
    <property type="protein sequence ID" value="KYN34952.1"/>
    <property type="molecule type" value="Genomic_DNA"/>
</dbReference>
<dbReference type="STRING" id="34720.A0A195F456"/>
<dbReference type="AlphaFoldDB" id="A0A195F456"/>
<dbReference type="Proteomes" id="UP000078541">
    <property type="component" value="Unassembled WGS sequence"/>
</dbReference>
<evidence type="ECO:0000313" key="2">
    <source>
        <dbReference type="Proteomes" id="UP000078541"/>
    </source>
</evidence>
<protein>
    <submittedName>
        <fullName evidence="1">Uncharacterized protein</fullName>
    </submittedName>
</protein>